<accession>A0ABD2X2H0</accession>
<protein>
    <recommendedName>
        <fullName evidence="3">DDE-1 domain-containing protein</fullName>
    </recommendedName>
</protein>
<name>A0ABD2X2H0_9HYME</name>
<evidence type="ECO:0000313" key="1">
    <source>
        <dbReference type="EMBL" id="KAL3399042.1"/>
    </source>
</evidence>
<organism evidence="1 2">
    <name type="scientific">Trichogramma kaykai</name>
    <dbReference type="NCBI Taxonomy" id="54128"/>
    <lineage>
        <taxon>Eukaryota</taxon>
        <taxon>Metazoa</taxon>
        <taxon>Ecdysozoa</taxon>
        <taxon>Arthropoda</taxon>
        <taxon>Hexapoda</taxon>
        <taxon>Insecta</taxon>
        <taxon>Pterygota</taxon>
        <taxon>Neoptera</taxon>
        <taxon>Endopterygota</taxon>
        <taxon>Hymenoptera</taxon>
        <taxon>Apocrita</taxon>
        <taxon>Proctotrupomorpha</taxon>
        <taxon>Chalcidoidea</taxon>
        <taxon>Trichogrammatidae</taxon>
        <taxon>Trichogramma</taxon>
    </lineage>
</organism>
<dbReference type="AlphaFoldDB" id="A0ABD2X2H0"/>
<evidence type="ECO:0008006" key="3">
    <source>
        <dbReference type="Google" id="ProtNLM"/>
    </source>
</evidence>
<evidence type="ECO:0000313" key="2">
    <source>
        <dbReference type="Proteomes" id="UP001627154"/>
    </source>
</evidence>
<dbReference type="Proteomes" id="UP001627154">
    <property type="component" value="Unassembled WGS sequence"/>
</dbReference>
<gene>
    <name evidence="1" type="ORF">TKK_007283</name>
</gene>
<comment type="caution">
    <text evidence="1">The sequence shown here is derived from an EMBL/GenBank/DDBJ whole genome shotgun (WGS) entry which is preliminary data.</text>
</comment>
<dbReference type="EMBL" id="JBJJXI010000058">
    <property type="protein sequence ID" value="KAL3399042.1"/>
    <property type="molecule type" value="Genomic_DNA"/>
</dbReference>
<keyword evidence="2" id="KW-1185">Reference proteome</keyword>
<reference evidence="1 2" key="1">
    <citation type="journal article" date="2024" name="bioRxiv">
        <title>A reference genome for Trichogramma kaykai: A tiny desert-dwelling parasitoid wasp with competing sex-ratio distorters.</title>
        <authorList>
            <person name="Culotta J."/>
            <person name="Lindsey A.R."/>
        </authorList>
    </citation>
    <scope>NUCLEOTIDE SEQUENCE [LARGE SCALE GENOMIC DNA]</scope>
    <source>
        <strain evidence="1 2">KSX58</strain>
    </source>
</reference>
<sequence>MKASFRPPEKSLENLHVRPGDKWYKLFLKRHPELSLRVSESISKGRAVVTEESIKAWFHGLHCYLEEMNCTDILDDPTRIFNGDETSFNLCPKTGKVLCPKKWKNVYEISMGNEKETLTVLIFVTAAGELVTPMIVYPYMRLPPAVAKSVPSDWIIGKSDSGWMQSQVFYEYMANGFNDWLTENNESFAPLLEETLNNSNMKTAIINGFLAAGIYPFEPDAVGYTKCVKNAIEKLHQQNEIAPIQSEELINSILILLNHVKLPLAAQGIDIEPVKKEIKNYYSGHKLNVADTFFETNELPINNDLPSANMNHPIVEQEEPFIMELNSEIYKNNTVINSQAEYVEMNGSVIQVPIIEVKENMRQEVCIDLEKDLHTEPNSDMEIIDISNLDFIDEIDIPNLNFIDEIDLLIQEEEDYNAKVETSNMAQITESSGADKSPLTCIPGCSKDPSYDSAFGTHLFYPSPINKKSNVRTKVKLPRAISSSTWRQHINAEQEKKRIWKK</sequence>
<proteinExistence type="predicted"/>